<dbReference type="InterPro" id="IPR017853">
    <property type="entry name" value="GH"/>
</dbReference>
<dbReference type="STRING" id="92835.RS81_02439"/>
<comment type="similarity">
    <text evidence="1 2">Belongs to the glycosyl hydrolase 31 family.</text>
</comment>
<dbReference type="EMBL" id="JYIZ01000054">
    <property type="protein sequence ID" value="KJL38644.1"/>
    <property type="molecule type" value="Genomic_DNA"/>
</dbReference>
<dbReference type="GO" id="GO:0005975">
    <property type="term" value="P:carbohydrate metabolic process"/>
    <property type="evidence" value="ECO:0007669"/>
    <property type="project" value="InterPro"/>
</dbReference>
<dbReference type="SUPFAM" id="SSF51011">
    <property type="entry name" value="Glycosyl hydrolase domain"/>
    <property type="match status" value="1"/>
</dbReference>
<dbReference type="Pfam" id="PF21365">
    <property type="entry name" value="Glyco_hydro_31_3rd"/>
    <property type="match status" value="1"/>
</dbReference>
<dbReference type="GO" id="GO:0006491">
    <property type="term" value="P:N-glycan processing"/>
    <property type="evidence" value="ECO:0007669"/>
    <property type="project" value="TreeGrafter"/>
</dbReference>
<evidence type="ECO:0000313" key="6">
    <source>
        <dbReference type="Proteomes" id="UP000033956"/>
    </source>
</evidence>
<keyword evidence="6" id="KW-1185">Reference proteome</keyword>
<dbReference type="InterPro" id="IPR048395">
    <property type="entry name" value="Glyco_hydro_31_C"/>
</dbReference>
<name>A0A0M2GXF3_9MICO</name>
<feature type="domain" description="Glycosyl hydrolase family 31 C-terminal" evidence="4">
    <location>
        <begin position="509"/>
        <end position="599"/>
    </location>
</feature>
<evidence type="ECO:0000313" key="5">
    <source>
        <dbReference type="EMBL" id="KJL38644.1"/>
    </source>
</evidence>
<proteinExistence type="inferred from homology"/>
<dbReference type="EC" id="3.2.1.177" evidence="5"/>
<sequence>MYSAVVPPHLRLVSAPLAHPDAIVAGDRWRFTVLTDGLVRAEWSDDGAFEDRATTFALNRALTVPDFEVIDGPDALEIITSRFHLRYDRRPFSPSGLRIRPLGPGRGLEEWKFGEREDLGGTARTLDAVDGRTELDSGIISRKGVGVVDDSTSSAFTDDGWVGPHAEAGHDLYVFAYAHDFAAALRAFYAVSGSQPVLPRWALGNWWSRYHRYSQDSYLALLDRFDAEDVRFSVAVIDMDWHRVDSVPAEHGSPWTGYSWEPELFPDPGGFLAALHERGMRATLNLHPADGVRSYEDAYPAMAEALGLDAATGARIPFDIDDPAFLEAYLTVLHHPMEAQGVDFWWMDWQHGPHSRVAGIDPLWMLNHFHYLDSGRGGEHPLLLSRYAGPGSHRYPLGFSGDTIISWDSLDFQPEFTATASNIGYGWWSHDIGGHMFGTRDDELTARWVQLGVYSPILRLHSADSPFLSKEPWNFPAETRAALGEALRLRVRLVPYLHTMNHRAASDDIPLVLPLYHAWPEHPEAYASPRQYLFGSELLVAPITSPRDPVTLLGRADAWLPPGTWIDVHTGAVSQGGRNVALHRALDSIPVLLPAGGILPLASAADTDAAANPAAFEIVVAPGADGEFTLVEDDGVVGGEIVRTTIRWEQAPGELTVLPADGPDGVVPETRTWMITFLALGADEVPGADVTPRGATVTVRGDVRAPLVATTAADPSPRTRGTTDRLFAVLNAAQYAYEDKTAAWRVLTSGRPDAEVFAELHALELPAALLSAIAEQLAARGEGLTS</sequence>
<keyword evidence="2 5" id="KW-0326">Glycosidase</keyword>
<dbReference type="PANTHER" id="PTHR22762:SF89">
    <property type="entry name" value="ALPHA-XYLOSIDASE"/>
    <property type="match status" value="1"/>
</dbReference>
<dbReference type="Proteomes" id="UP000033956">
    <property type="component" value="Unassembled WGS sequence"/>
</dbReference>
<dbReference type="InterPro" id="IPR000322">
    <property type="entry name" value="Glyco_hydro_31_TIM"/>
</dbReference>
<evidence type="ECO:0000256" key="2">
    <source>
        <dbReference type="RuleBase" id="RU361185"/>
    </source>
</evidence>
<dbReference type="InterPro" id="IPR013780">
    <property type="entry name" value="Glyco_hydro_b"/>
</dbReference>
<accession>A0A0M2GXF3</accession>
<dbReference type="PANTHER" id="PTHR22762">
    <property type="entry name" value="ALPHA-GLUCOSIDASE"/>
    <property type="match status" value="1"/>
</dbReference>
<protein>
    <submittedName>
        <fullName evidence="5">Alpha-xylosidase</fullName>
        <ecNumber evidence="5">3.2.1.177</ecNumber>
    </submittedName>
</protein>
<dbReference type="CDD" id="cd06595">
    <property type="entry name" value="GH31_u1"/>
    <property type="match status" value="1"/>
</dbReference>
<dbReference type="Pfam" id="PF01055">
    <property type="entry name" value="Glyco_hydro_31_2nd"/>
    <property type="match status" value="1"/>
</dbReference>
<evidence type="ECO:0000259" key="4">
    <source>
        <dbReference type="Pfam" id="PF21365"/>
    </source>
</evidence>
<reference evidence="5 6" key="1">
    <citation type="submission" date="2015-02" db="EMBL/GenBank/DDBJ databases">
        <title>Draft genome sequences of ten Microbacterium spp. with emphasis on heavy metal contaminated environments.</title>
        <authorList>
            <person name="Corretto E."/>
        </authorList>
    </citation>
    <scope>NUCLEOTIDE SEQUENCE [LARGE SCALE GENOMIC DNA]</scope>
    <source>
        <strain evidence="5 6">DSM 12510</strain>
    </source>
</reference>
<dbReference type="Gene3D" id="3.20.20.80">
    <property type="entry name" value="Glycosidases"/>
    <property type="match status" value="1"/>
</dbReference>
<comment type="caution">
    <text evidence="5">The sequence shown here is derived from an EMBL/GenBank/DDBJ whole genome shotgun (WGS) entry which is preliminary data.</text>
</comment>
<gene>
    <name evidence="5" type="primary">yicI_2</name>
    <name evidence="5" type="ORF">RS81_02439</name>
</gene>
<dbReference type="Gene3D" id="2.60.40.1180">
    <property type="entry name" value="Golgi alpha-mannosidase II"/>
    <property type="match status" value="2"/>
</dbReference>
<organism evidence="5 6">
    <name type="scientific">Microbacterium terrae</name>
    <dbReference type="NCBI Taxonomy" id="69369"/>
    <lineage>
        <taxon>Bacteria</taxon>
        <taxon>Bacillati</taxon>
        <taxon>Actinomycetota</taxon>
        <taxon>Actinomycetes</taxon>
        <taxon>Micrococcales</taxon>
        <taxon>Microbacteriaceae</taxon>
        <taxon>Microbacterium</taxon>
    </lineage>
</organism>
<dbReference type="GO" id="GO:0090599">
    <property type="term" value="F:alpha-glucosidase activity"/>
    <property type="evidence" value="ECO:0007669"/>
    <property type="project" value="TreeGrafter"/>
</dbReference>
<evidence type="ECO:0000256" key="1">
    <source>
        <dbReference type="ARBA" id="ARBA00007806"/>
    </source>
</evidence>
<feature type="domain" description="Glycoside hydrolase family 31 TIM barrel" evidence="3">
    <location>
        <begin position="196"/>
        <end position="500"/>
    </location>
</feature>
<evidence type="ECO:0000259" key="3">
    <source>
        <dbReference type="Pfam" id="PF01055"/>
    </source>
</evidence>
<dbReference type="AlphaFoldDB" id="A0A0M2GXF3"/>
<keyword evidence="2 5" id="KW-0378">Hydrolase</keyword>
<dbReference type="SUPFAM" id="SSF51445">
    <property type="entry name" value="(Trans)glycosidases"/>
    <property type="match status" value="1"/>
</dbReference>
<dbReference type="GO" id="GO:0061634">
    <property type="term" value="F:alpha-D-xyloside xylohydrolase"/>
    <property type="evidence" value="ECO:0007669"/>
    <property type="project" value="UniProtKB-EC"/>
</dbReference>
<dbReference type="RefSeq" id="WP_052682549.1">
    <property type="nucleotide sequence ID" value="NZ_BAAAUP010000002.1"/>
</dbReference>
<dbReference type="PATRIC" id="fig|92835.4.peg.2472"/>